<dbReference type="SUPFAM" id="SSF56655">
    <property type="entry name" value="Carbohydrate phosphatase"/>
    <property type="match status" value="1"/>
</dbReference>
<dbReference type="PANTHER" id="PTHR20854:SF4">
    <property type="entry name" value="INOSITOL-1-MONOPHOSPHATASE-RELATED"/>
    <property type="match status" value="1"/>
</dbReference>
<name>A0A1L6JAX7_9SPHN</name>
<dbReference type="GeneID" id="44133242"/>
<dbReference type="GO" id="GO:0006020">
    <property type="term" value="P:inositol metabolic process"/>
    <property type="evidence" value="ECO:0007669"/>
    <property type="project" value="TreeGrafter"/>
</dbReference>
<dbReference type="GO" id="GO:0046872">
    <property type="term" value="F:metal ion binding"/>
    <property type="evidence" value="ECO:0007669"/>
    <property type="project" value="UniProtKB-KW"/>
</dbReference>
<dbReference type="InterPro" id="IPR000760">
    <property type="entry name" value="Inositol_monophosphatase-like"/>
</dbReference>
<dbReference type="Proteomes" id="UP000185161">
    <property type="component" value="Chromosome"/>
</dbReference>
<sequence>MPLKDEVAALMNRVAAVEVMPRFRALASDEIVEKSPGEVVTTADRESELRLSDGLAALGLGARIVGEEAASRDPALLDKVGEGLVWLVDPLDGTANFAAGHGPFGMMVALVEDGIPLAGWMLDPQSGRLCHAERGKGATCDGVRVRARTSGSARPVAALATQFMSAARRERVHASARRRFAQVPIPRCAAESYPRLVLGSNDVSLFQRILPWDHAPGVLFLTEAGGQASHWDRSPYRVGGSGAGLLAAADAHHWQAAADLLLVPGGALIDMETRAA</sequence>
<keyword evidence="2" id="KW-0479">Metal-binding</keyword>
<comment type="similarity">
    <text evidence="1">Belongs to the inositol monophosphatase superfamily.</text>
</comment>
<dbReference type="PANTHER" id="PTHR20854">
    <property type="entry name" value="INOSITOL MONOPHOSPHATASE"/>
    <property type="match status" value="1"/>
</dbReference>
<dbReference type="Gene3D" id="3.40.190.80">
    <property type="match status" value="1"/>
</dbReference>
<dbReference type="Proteomes" id="UP000286681">
    <property type="component" value="Unassembled WGS sequence"/>
</dbReference>
<dbReference type="STRING" id="93064.BRX40_11770"/>
<dbReference type="AlphaFoldDB" id="A0A1L6JAX7"/>
<keyword evidence="2" id="KW-0460">Magnesium</keyword>
<evidence type="ECO:0000256" key="2">
    <source>
        <dbReference type="PIRSR" id="PIRSR600760-2"/>
    </source>
</evidence>
<reference evidence="5" key="2">
    <citation type="submission" date="2016-12" db="EMBL/GenBank/DDBJ databases">
        <title>Whole genome sequencing of Sphingomonas sp. ABOJV.</title>
        <authorList>
            <person name="Conlan S."/>
            <person name="Thomas P.J."/>
            <person name="Mullikin J."/>
            <person name="Palmore T.N."/>
            <person name="Frank K.M."/>
            <person name="Segre J.A."/>
        </authorList>
    </citation>
    <scope>NUCLEOTIDE SEQUENCE [LARGE SCALE GENOMIC DNA]</scope>
    <source>
        <strain evidence="5">ABOJV</strain>
    </source>
</reference>
<organism evidence="3 5">
    <name type="scientific">Sphingomonas koreensis</name>
    <dbReference type="NCBI Taxonomy" id="93064"/>
    <lineage>
        <taxon>Bacteria</taxon>
        <taxon>Pseudomonadati</taxon>
        <taxon>Pseudomonadota</taxon>
        <taxon>Alphaproteobacteria</taxon>
        <taxon>Sphingomonadales</taxon>
        <taxon>Sphingomonadaceae</taxon>
        <taxon>Sphingomonas</taxon>
    </lineage>
</organism>
<dbReference type="EMBL" id="QQWO01000024">
    <property type="protein sequence ID" value="RSU99281.1"/>
    <property type="molecule type" value="Genomic_DNA"/>
</dbReference>
<dbReference type="GO" id="GO:0008934">
    <property type="term" value="F:inositol monophosphate 1-phosphatase activity"/>
    <property type="evidence" value="ECO:0007669"/>
    <property type="project" value="TreeGrafter"/>
</dbReference>
<comment type="cofactor">
    <cofactor evidence="2">
        <name>Mg(2+)</name>
        <dbReference type="ChEBI" id="CHEBI:18420"/>
    </cofactor>
</comment>
<evidence type="ECO:0000313" key="4">
    <source>
        <dbReference type="EMBL" id="RSU99281.1"/>
    </source>
</evidence>
<dbReference type="KEGG" id="skr:BRX40_11770"/>
<dbReference type="OrthoDB" id="9785695at2"/>
<feature type="binding site" evidence="2">
    <location>
        <position position="213"/>
    </location>
    <ligand>
        <name>Mg(2+)</name>
        <dbReference type="ChEBI" id="CHEBI:18420"/>
        <label>1</label>
        <note>catalytic</note>
    </ligand>
</feature>
<reference evidence="4 6" key="3">
    <citation type="submission" date="2018-07" db="EMBL/GenBank/DDBJ databases">
        <title>Genomic and Epidemiologic Investigation of an Indolent Hospital Outbreak.</title>
        <authorList>
            <person name="Johnson R.C."/>
            <person name="Deming C."/>
            <person name="Conlan S."/>
            <person name="Zellmer C.J."/>
            <person name="Michelin A.V."/>
            <person name="Lee-Lin S."/>
            <person name="Thomas P.J."/>
            <person name="Park M."/>
            <person name="Weingarten R.A."/>
            <person name="Less J."/>
            <person name="Dekker J.P."/>
            <person name="Frank K.M."/>
            <person name="Musser K.A."/>
            <person name="Mcquiston J.R."/>
            <person name="Henderson D.K."/>
            <person name="Lau A.F."/>
            <person name="Palmore T.N."/>
            <person name="Segre J.A."/>
        </authorList>
    </citation>
    <scope>NUCLEOTIDE SEQUENCE [LARGE SCALE GENOMIC DNA]</scope>
    <source>
        <strain evidence="4 6">SK-NIH.Env10_0317</strain>
    </source>
</reference>
<protein>
    <submittedName>
        <fullName evidence="3">Inositol monophosphatase</fullName>
    </submittedName>
</protein>
<evidence type="ECO:0000313" key="5">
    <source>
        <dbReference type="Proteomes" id="UP000185161"/>
    </source>
</evidence>
<dbReference type="Gene3D" id="3.30.540.10">
    <property type="entry name" value="Fructose-1,6-Bisphosphatase, subunit A, domain 1"/>
    <property type="match status" value="1"/>
</dbReference>
<keyword evidence="5" id="KW-1185">Reference proteome</keyword>
<evidence type="ECO:0000313" key="3">
    <source>
        <dbReference type="EMBL" id="APR53016.1"/>
    </source>
</evidence>
<dbReference type="GO" id="GO:0007165">
    <property type="term" value="P:signal transduction"/>
    <property type="evidence" value="ECO:0007669"/>
    <property type="project" value="TreeGrafter"/>
</dbReference>
<reference evidence="3" key="1">
    <citation type="submission" date="2016-12" db="EMBL/GenBank/DDBJ databases">
        <title>Whole genome sequencing of Sphingomonas koreensis.</title>
        <authorList>
            <person name="Conlan S."/>
            <person name="Thomas P.J."/>
            <person name="Mullikin J."/>
            <person name="Palmore T.N."/>
            <person name="Frank K.M."/>
            <person name="Segre J.A."/>
        </authorList>
    </citation>
    <scope>NUCLEOTIDE SEQUENCE</scope>
    <source>
        <strain evidence="3">ABOJV</strain>
    </source>
</reference>
<accession>A0A1L6JAX7</accession>
<feature type="binding site" evidence="2">
    <location>
        <position position="67"/>
    </location>
    <ligand>
        <name>Mg(2+)</name>
        <dbReference type="ChEBI" id="CHEBI:18420"/>
        <label>1</label>
        <note>catalytic</note>
    </ligand>
</feature>
<feature type="binding site" evidence="2">
    <location>
        <position position="92"/>
    </location>
    <ligand>
        <name>Mg(2+)</name>
        <dbReference type="ChEBI" id="CHEBI:18420"/>
        <label>1</label>
        <note>catalytic</note>
    </ligand>
</feature>
<dbReference type="PRINTS" id="PR00377">
    <property type="entry name" value="IMPHPHTASES"/>
</dbReference>
<evidence type="ECO:0000313" key="6">
    <source>
        <dbReference type="Proteomes" id="UP000286681"/>
    </source>
</evidence>
<dbReference type="RefSeq" id="WP_075151699.1">
    <property type="nucleotide sequence ID" value="NZ_CP018820.1"/>
</dbReference>
<feature type="binding site" evidence="2">
    <location>
        <position position="89"/>
    </location>
    <ligand>
        <name>Mg(2+)</name>
        <dbReference type="ChEBI" id="CHEBI:18420"/>
        <label>1</label>
        <note>catalytic</note>
    </ligand>
</feature>
<feature type="binding site" evidence="2">
    <location>
        <position position="91"/>
    </location>
    <ligand>
        <name>Mg(2+)</name>
        <dbReference type="ChEBI" id="CHEBI:18420"/>
        <label>1</label>
        <note>catalytic</note>
    </ligand>
</feature>
<dbReference type="EMBL" id="CP018820">
    <property type="protein sequence ID" value="APR53016.1"/>
    <property type="molecule type" value="Genomic_DNA"/>
</dbReference>
<dbReference type="Pfam" id="PF00459">
    <property type="entry name" value="Inositol_P"/>
    <property type="match status" value="1"/>
</dbReference>
<proteinExistence type="inferred from homology"/>
<gene>
    <name evidence="3" type="ORF">BRX40_11770</name>
    <name evidence="4" type="ORF">CA257_20470</name>
</gene>
<evidence type="ECO:0000256" key="1">
    <source>
        <dbReference type="ARBA" id="ARBA00009759"/>
    </source>
</evidence>